<evidence type="ECO:0000256" key="1">
    <source>
        <dbReference type="ARBA" id="ARBA00004589"/>
    </source>
</evidence>
<reference evidence="12 13" key="1">
    <citation type="submission" date="2016-11" db="EMBL/GenBank/DDBJ databases">
        <title>Draft Genome Assembly of Colletotrichum chlorophyti a pathogen of herbaceous plants.</title>
        <authorList>
            <person name="Gan P."/>
            <person name="Narusaka M."/>
            <person name="Tsushima A."/>
            <person name="Narusaka Y."/>
            <person name="Takano Y."/>
            <person name="Shirasu K."/>
        </authorList>
    </citation>
    <scope>NUCLEOTIDE SEQUENCE [LARGE SCALE GENOMIC DNA]</scope>
    <source>
        <strain evidence="12 13">NTL11</strain>
    </source>
</reference>
<evidence type="ECO:0000256" key="5">
    <source>
        <dbReference type="ARBA" id="ARBA00022622"/>
    </source>
</evidence>
<keyword evidence="4" id="KW-0964">Secreted</keyword>
<evidence type="ECO:0000256" key="2">
    <source>
        <dbReference type="ARBA" id="ARBA00004613"/>
    </source>
</evidence>
<accession>A0A1Q8RQ05</accession>
<keyword evidence="6 10" id="KW-0732">Signal</keyword>
<keyword evidence="8" id="KW-0449">Lipoprotein</keyword>
<dbReference type="Proteomes" id="UP000186583">
    <property type="component" value="Unassembled WGS sequence"/>
</dbReference>
<evidence type="ECO:0000259" key="11">
    <source>
        <dbReference type="PROSITE" id="PS52012"/>
    </source>
</evidence>
<dbReference type="SMART" id="SM00747">
    <property type="entry name" value="CFEM"/>
    <property type="match status" value="1"/>
</dbReference>
<keyword evidence="5" id="KW-0472">Membrane</keyword>
<comment type="subcellular location">
    <subcellularLocation>
        <location evidence="1">Membrane</location>
        <topology evidence="1">Lipid-anchor</topology>
        <topology evidence="1">GPI-anchor</topology>
    </subcellularLocation>
    <subcellularLocation>
        <location evidence="2">Secreted</location>
    </subcellularLocation>
</comment>
<organism evidence="12 13">
    <name type="scientific">Colletotrichum chlorophyti</name>
    <dbReference type="NCBI Taxonomy" id="708187"/>
    <lineage>
        <taxon>Eukaryota</taxon>
        <taxon>Fungi</taxon>
        <taxon>Dikarya</taxon>
        <taxon>Ascomycota</taxon>
        <taxon>Pezizomycotina</taxon>
        <taxon>Sordariomycetes</taxon>
        <taxon>Hypocreomycetidae</taxon>
        <taxon>Glomerellales</taxon>
        <taxon>Glomerellaceae</taxon>
        <taxon>Colletotrichum</taxon>
    </lineage>
</organism>
<name>A0A1Q8RQ05_9PEZI</name>
<gene>
    <name evidence="12" type="ORF">CCHL11_06346</name>
</gene>
<dbReference type="STRING" id="708187.A0A1Q8RQ05"/>
<dbReference type="PROSITE" id="PS52012">
    <property type="entry name" value="CFEM"/>
    <property type="match status" value="1"/>
</dbReference>
<evidence type="ECO:0000256" key="9">
    <source>
        <dbReference type="PROSITE-ProRule" id="PRU01356"/>
    </source>
</evidence>
<feature type="chain" id="PRO_5012548074" description="CFEM domain-containing protein" evidence="10">
    <location>
        <begin position="16"/>
        <end position="136"/>
    </location>
</feature>
<evidence type="ECO:0000256" key="6">
    <source>
        <dbReference type="ARBA" id="ARBA00022729"/>
    </source>
</evidence>
<feature type="domain" description="CFEM" evidence="11">
    <location>
        <begin position="1"/>
        <end position="113"/>
    </location>
</feature>
<evidence type="ECO:0000256" key="8">
    <source>
        <dbReference type="ARBA" id="ARBA00023288"/>
    </source>
</evidence>
<evidence type="ECO:0000256" key="4">
    <source>
        <dbReference type="ARBA" id="ARBA00022525"/>
    </source>
</evidence>
<keyword evidence="5" id="KW-0336">GPI-anchor</keyword>
<dbReference type="EMBL" id="MPGH01000130">
    <property type="protein sequence ID" value="OLN86405.1"/>
    <property type="molecule type" value="Genomic_DNA"/>
</dbReference>
<keyword evidence="7 9" id="KW-1015">Disulfide bond</keyword>
<evidence type="ECO:0000313" key="12">
    <source>
        <dbReference type="EMBL" id="OLN86405.1"/>
    </source>
</evidence>
<comment type="similarity">
    <text evidence="3">Belongs to the RBT5 family.</text>
</comment>
<evidence type="ECO:0000256" key="7">
    <source>
        <dbReference type="ARBA" id="ARBA00023157"/>
    </source>
</evidence>
<keyword evidence="13" id="KW-1185">Reference proteome</keyword>
<keyword evidence="5" id="KW-0325">Glycoprotein</keyword>
<dbReference type="OrthoDB" id="3767534at2759"/>
<dbReference type="GO" id="GO:0005576">
    <property type="term" value="C:extracellular region"/>
    <property type="evidence" value="ECO:0007669"/>
    <property type="project" value="UniProtKB-SubCell"/>
</dbReference>
<sequence>MKYTVIASILAVAMAADVNDLVQQIPICAVNCIRDGAQSVNCDITNFACSCQNVEKLTASVVPCLGTSGCSSADQAQVIKIAGDICSQVSNEAVSGTQAAATQLTASPTATPGSAASRLQAAGWAGAVAAVAAFAL</sequence>
<dbReference type="InterPro" id="IPR008427">
    <property type="entry name" value="Extracellular_membr_CFEM_dom"/>
</dbReference>
<dbReference type="GO" id="GO:0098552">
    <property type="term" value="C:side of membrane"/>
    <property type="evidence" value="ECO:0007669"/>
    <property type="project" value="UniProtKB-KW"/>
</dbReference>
<dbReference type="AlphaFoldDB" id="A0A1Q8RQ05"/>
<protein>
    <recommendedName>
        <fullName evidence="11">CFEM domain-containing protein</fullName>
    </recommendedName>
</protein>
<feature type="signal peptide" evidence="10">
    <location>
        <begin position="1"/>
        <end position="15"/>
    </location>
</feature>
<proteinExistence type="inferred from homology"/>
<evidence type="ECO:0000256" key="10">
    <source>
        <dbReference type="SAM" id="SignalP"/>
    </source>
</evidence>
<evidence type="ECO:0000313" key="13">
    <source>
        <dbReference type="Proteomes" id="UP000186583"/>
    </source>
</evidence>
<comment type="caution">
    <text evidence="12">The sequence shown here is derived from an EMBL/GenBank/DDBJ whole genome shotgun (WGS) entry which is preliminary data.</text>
</comment>
<feature type="disulfide bond" evidence="9">
    <location>
        <begin position="42"/>
        <end position="49"/>
    </location>
</feature>
<evidence type="ECO:0000256" key="3">
    <source>
        <dbReference type="ARBA" id="ARBA00010031"/>
    </source>
</evidence>
<comment type="caution">
    <text evidence="9">Lacks conserved residue(s) required for the propagation of feature annotation.</text>
</comment>
<dbReference type="Pfam" id="PF05730">
    <property type="entry name" value="CFEM"/>
    <property type="match status" value="1"/>
</dbReference>